<name>A0A1S2LF48_9BACI</name>
<feature type="domain" description="NERD" evidence="1">
    <location>
        <begin position="37"/>
        <end position="147"/>
    </location>
</feature>
<protein>
    <recommendedName>
        <fullName evidence="1">NERD domain-containing protein</fullName>
    </recommendedName>
</protein>
<comment type="caution">
    <text evidence="2">The sequence shown here is derived from an EMBL/GenBank/DDBJ whole genome shotgun (WGS) entry which is preliminary data.</text>
</comment>
<dbReference type="EMBL" id="MLQQ01000040">
    <property type="protein sequence ID" value="OIJ10337.1"/>
    <property type="molecule type" value="Genomic_DNA"/>
</dbReference>
<dbReference type="PROSITE" id="PS50965">
    <property type="entry name" value="NERD"/>
    <property type="match status" value="1"/>
</dbReference>
<dbReference type="OrthoDB" id="2164794at2"/>
<evidence type="ECO:0000313" key="3">
    <source>
        <dbReference type="Proteomes" id="UP000180098"/>
    </source>
</evidence>
<dbReference type="InterPro" id="IPR011528">
    <property type="entry name" value="NERD"/>
</dbReference>
<dbReference type="Pfam" id="PF08378">
    <property type="entry name" value="NERD"/>
    <property type="match status" value="1"/>
</dbReference>
<organism evidence="2 3">
    <name type="scientific">Anaerobacillus arseniciselenatis</name>
    <dbReference type="NCBI Taxonomy" id="85682"/>
    <lineage>
        <taxon>Bacteria</taxon>
        <taxon>Bacillati</taxon>
        <taxon>Bacillota</taxon>
        <taxon>Bacilli</taxon>
        <taxon>Bacillales</taxon>
        <taxon>Bacillaceae</taxon>
        <taxon>Anaerobacillus</taxon>
    </lineage>
</organism>
<evidence type="ECO:0000259" key="1">
    <source>
        <dbReference type="PROSITE" id="PS50965"/>
    </source>
</evidence>
<dbReference type="Proteomes" id="UP000180098">
    <property type="component" value="Unassembled WGS sequence"/>
</dbReference>
<reference evidence="2 3" key="1">
    <citation type="submission" date="2016-10" db="EMBL/GenBank/DDBJ databases">
        <title>Draft genome sequences of four alkaliphilic bacteria belonging to the Anaerobacillus genus.</title>
        <authorList>
            <person name="Bassil N.M."/>
            <person name="Lloyd J.R."/>
        </authorList>
    </citation>
    <scope>NUCLEOTIDE SEQUENCE [LARGE SCALE GENOMIC DNA]</scope>
    <source>
        <strain evidence="2 3">DSM 15340</strain>
    </source>
</reference>
<proteinExistence type="predicted"/>
<dbReference type="RefSeq" id="WP_071314101.1">
    <property type="nucleotide sequence ID" value="NZ_MLQQ01000040.1"/>
</dbReference>
<dbReference type="AlphaFoldDB" id="A0A1S2LF48"/>
<keyword evidence="3" id="KW-1185">Reference proteome</keyword>
<evidence type="ECO:0000313" key="2">
    <source>
        <dbReference type="EMBL" id="OIJ10337.1"/>
    </source>
</evidence>
<sequence length="307" mass="36021">MFLKHRKESKELLLFRHLFFRNALSSKDKYYYRNLESGYAGELIFDEWLKPITSKLIFLSDLTFEINNSHFQIDSLLISPERIYLIDVKNHEGDYYIGGNKWYTSAKKEIKNPLIQLQRTASLLRQLFQYHKINYYFEASLVFVNLEFYLYEAPMNSPIIFPTQRNRFINKLDTEAGGLRLKHRDFKLAEKLLSLHLTDSPYSRIPVFEYEQIEKGVICQSCKSILTEQVTTKIMTCSNCGFAEGIEQAVLRSTEEYALLFPDKKITTAAIYDWCRIVASKRVLQETLAKNYKLIGHGKSSYYIKSL</sequence>
<accession>A0A1S2LF48</accession>
<gene>
    <name evidence="2" type="ORF">BKP35_14685</name>
</gene>